<evidence type="ECO:0000256" key="2">
    <source>
        <dbReference type="SAM" id="MobiDB-lite"/>
    </source>
</evidence>
<dbReference type="SUPFAM" id="SSF55874">
    <property type="entry name" value="ATPase domain of HSP90 chaperone/DNA topoisomerase II/histidine kinase"/>
    <property type="match status" value="1"/>
</dbReference>
<dbReference type="InterPro" id="IPR003594">
    <property type="entry name" value="HATPase_dom"/>
</dbReference>
<evidence type="ECO:0000259" key="3">
    <source>
        <dbReference type="Pfam" id="PF13581"/>
    </source>
</evidence>
<dbReference type="PANTHER" id="PTHR35526:SF3">
    <property type="entry name" value="ANTI-SIGMA-F FACTOR RSBW"/>
    <property type="match status" value="1"/>
</dbReference>
<organism evidence="4 5">
    <name type="scientific">Streptomyces qinzhouensis</name>
    <dbReference type="NCBI Taxonomy" id="2599401"/>
    <lineage>
        <taxon>Bacteria</taxon>
        <taxon>Bacillati</taxon>
        <taxon>Actinomycetota</taxon>
        <taxon>Actinomycetes</taxon>
        <taxon>Kitasatosporales</taxon>
        <taxon>Streptomycetaceae</taxon>
        <taxon>Streptomyces</taxon>
    </lineage>
</organism>
<keyword evidence="1" id="KW-0808">Transferase</keyword>
<dbReference type="AlphaFoldDB" id="A0A5B8J677"/>
<keyword evidence="1" id="KW-0723">Serine/threonine-protein kinase</keyword>
<dbReference type="CDD" id="cd16936">
    <property type="entry name" value="HATPase_RsbW-like"/>
    <property type="match status" value="1"/>
</dbReference>
<name>A0A5B8J677_9ACTN</name>
<proteinExistence type="predicted"/>
<keyword evidence="4" id="KW-0547">Nucleotide-binding</keyword>
<dbReference type="GO" id="GO:0004674">
    <property type="term" value="F:protein serine/threonine kinase activity"/>
    <property type="evidence" value="ECO:0007669"/>
    <property type="project" value="UniProtKB-KW"/>
</dbReference>
<dbReference type="KEGG" id="sqz:FQU76_02265"/>
<evidence type="ECO:0000313" key="4">
    <source>
        <dbReference type="EMBL" id="QDY75531.1"/>
    </source>
</evidence>
<sequence>MPTSCADRPTAWRSCSSRRPRTICRTVGADLGSLTARPLSNTGSSDAVCHAPRSLHRTHTRQCTVQSVLANFPDPVHSWRSDSAHAADRPLCTRRGDVPVLTTTGARHPAVPLTPSRVRAKAPRHGNRRPPVPSGRRTGPGVPPPIGLPVTIAADIPPRQQPDDSTVRTCLFDLPADHRSVSIARRLTETYLDSRVHCDDVRHSVTLLISELATNAIRHASGFQFRCRVRLEEGAVRIEVEDRGGSHSLIRSRRPSPDEECGRGLQLVECLSKDWGMRRRDHGPGSVVWAVVAAH</sequence>
<keyword evidence="5" id="KW-1185">Reference proteome</keyword>
<dbReference type="PANTHER" id="PTHR35526">
    <property type="entry name" value="ANTI-SIGMA-F FACTOR RSBW-RELATED"/>
    <property type="match status" value="1"/>
</dbReference>
<feature type="region of interest" description="Disordered" evidence="2">
    <location>
        <begin position="119"/>
        <end position="144"/>
    </location>
</feature>
<keyword evidence="4" id="KW-0067">ATP-binding</keyword>
<dbReference type="OrthoDB" id="3852691at2"/>
<evidence type="ECO:0000256" key="1">
    <source>
        <dbReference type="ARBA" id="ARBA00022527"/>
    </source>
</evidence>
<dbReference type="InterPro" id="IPR050267">
    <property type="entry name" value="Anti-sigma-factor_SerPK"/>
</dbReference>
<dbReference type="Pfam" id="PF13581">
    <property type="entry name" value="HATPase_c_2"/>
    <property type="match status" value="1"/>
</dbReference>
<dbReference type="Proteomes" id="UP000320580">
    <property type="component" value="Chromosome"/>
</dbReference>
<dbReference type="GO" id="GO:0005524">
    <property type="term" value="F:ATP binding"/>
    <property type="evidence" value="ECO:0007669"/>
    <property type="project" value="UniProtKB-KW"/>
</dbReference>
<dbReference type="InterPro" id="IPR036890">
    <property type="entry name" value="HATPase_C_sf"/>
</dbReference>
<protein>
    <submittedName>
        <fullName evidence="4">ATP-binding protein</fullName>
    </submittedName>
</protein>
<evidence type="ECO:0000313" key="5">
    <source>
        <dbReference type="Proteomes" id="UP000320580"/>
    </source>
</evidence>
<feature type="domain" description="Histidine kinase/HSP90-like ATPase" evidence="3">
    <location>
        <begin position="174"/>
        <end position="290"/>
    </location>
</feature>
<dbReference type="EMBL" id="CP042266">
    <property type="protein sequence ID" value="QDY75531.1"/>
    <property type="molecule type" value="Genomic_DNA"/>
</dbReference>
<gene>
    <name evidence="4" type="ORF">FQU76_02265</name>
</gene>
<keyword evidence="1" id="KW-0418">Kinase</keyword>
<reference evidence="4 5" key="1">
    <citation type="submission" date="2019-07" db="EMBL/GenBank/DDBJ databases">
        <authorList>
            <person name="Zhu P."/>
        </authorList>
    </citation>
    <scope>NUCLEOTIDE SEQUENCE [LARGE SCALE GENOMIC DNA]</scope>
    <source>
        <strain evidence="4 5">SSL-25</strain>
    </source>
</reference>
<feature type="compositionally biased region" description="Basic residues" evidence="2">
    <location>
        <begin position="119"/>
        <end position="128"/>
    </location>
</feature>
<dbReference type="Gene3D" id="3.30.565.10">
    <property type="entry name" value="Histidine kinase-like ATPase, C-terminal domain"/>
    <property type="match status" value="1"/>
</dbReference>
<accession>A0A5B8J677</accession>